<dbReference type="PANTHER" id="PTHR42840">
    <property type="entry name" value="NAD(P)-BINDING ROSSMANN-FOLD SUPERFAMILY PROTEIN-RELATED"/>
    <property type="match status" value="1"/>
</dbReference>
<proteinExistence type="predicted"/>
<dbReference type="Gene3D" id="3.40.50.720">
    <property type="entry name" value="NAD(P)-binding Rossmann-like Domain"/>
    <property type="match status" value="1"/>
</dbReference>
<reference evidence="2" key="1">
    <citation type="submission" date="2021-01" db="EMBL/GenBank/DDBJ databases">
        <authorList>
            <person name="Corre E."/>
            <person name="Pelletier E."/>
            <person name="Niang G."/>
            <person name="Scheremetjew M."/>
            <person name="Finn R."/>
            <person name="Kale V."/>
            <person name="Holt S."/>
            <person name="Cochrane G."/>
            <person name="Meng A."/>
            <person name="Brown T."/>
            <person name="Cohen L."/>
        </authorList>
    </citation>
    <scope>NUCLEOTIDE SEQUENCE</scope>
    <source>
        <strain evidence="2">CCMP645</strain>
    </source>
</reference>
<dbReference type="InterPro" id="IPR000683">
    <property type="entry name" value="Gfo/Idh/MocA-like_OxRdtase_N"/>
</dbReference>
<dbReference type="GO" id="GO:0006740">
    <property type="term" value="P:NADPH regeneration"/>
    <property type="evidence" value="ECO:0007669"/>
    <property type="project" value="TreeGrafter"/>
</dbReference>
<dbReference type="InterPro" id="IPR036291">
    <property type="entry name" value="NAD(P)-bd_dom_sf"/>
</dbReference>
<dbReference type="Pfam" id="PF01408">
    <property type="entry name" value="GFO_IDH_MocA"/>
    <property type="match status" value="1"/>
</dbReference>
<dbReference type="GO" id="GO:0016491">
    <property type="term" value="F:oxidoreductase activity"/>
    <property type="evidence" value="ECO:0007669"/>
    <property type="project" value="TreeGrafter"/>
</dbReference>
<dbReference type="Gene3D" id="3.30.360.10">
    <property type="entry name" value="Dihydrodipicolinate Reductase, domain 2"/>
    <property type="match status" value="1"/>
</dbReference>
<sequence>MPPNVLMFGTGEYTTGFTAQGASVSDKKTGVVALVMLDLKRRKLVGRLGMVGTNGKKMPQIRAHMQAVLGDVYTDIDPSCIETFPADGVVDADAYLQAITQFAAGDVAIIFTPDDTHKKIALACLEHGLHVLLTKPPVKTLEEHLQLAEVARTKGVLCAVEVHKRYDPIYIDARDRIASLGPFSFFNAYMSQPKRQLDTFRAWAGRSSDISYYLNAHHIDFHVWCMRGDSRPERVTALCSDGVATGRLGVPTEDTITLAVNWRNKDDRHDAAACGGGSSADNESVKFKHCSSDGSAKGAGQRGSFAGGSCGHAVYTSSWIAPKSDVHSQQRWFYMGQRGEVIVDQAHRGYTIATDDDGYSAVNPLFWKPTRDAATGLFSGQRCYGYISFESFIAAASECAHGKAQASEFNQTLPTLETTVCATAILEAGRRSLDHGGQPMRLVYGDENSCIPLGIIPEATQEKEDSVGKRVRR</sequence>
<gene>
    <name evidence="2" type="ORF">PCAR00345_LOCUS4070</name>
</gene>
<feature type="domain" description="Gfo/Idh/MocA-like oxidoreductase N-terminal" evidence="1">
    <location>
        <begin position="75"/>
        <end position="161"/>
    </location>
</feature>
<dbReference type="AlphaFoldDB" id="A0A7S4B2A0"/>
<evidence type="ECO:0000259" key="1">
    <source>
        <dbReference type="Pfam" id="PF01408"/>
    </source>
</evidence>
<protein>
    <recommendedName>
        <fullName evidence="1">Gfo/Idh/MocA-like oxidoreductase N-terminal domain-containing protein</fullName>
    </recommendedName>
</protein>
<accession>A0A7S4B2A0</accession>
<name>A0A7S4B2A0_CHRCT</name>
<organism evidence="2">
    <name type="scientific">Chrysotila carterae</name>
    <name type="common">Marine alga</name>
    <name type="synonym">Syracosphaera carterae</name>
    <dbReference type="NCBI Taxonomy" id="13221"/>
    <lineage>
        <taxon>Eukaryota</taxon>
        <taxon>Haptista</taxon>
        <taxon>Haptophyta</taxon>
        <taxon>Prymnesiophyceae</taxon>
        <taxon>Isochrysidales</taxon>
        <taxon>Isochrysidaceae</taxon>
        <taxon>Chrysotila</taxon>
    </lineage>
</organism>
<dbReference type="GO" id="GO:0005737">
    <property type="term" value="C:cytoplasm"/>
    <property type="evidence" value="ECO:0007669"/>
    <property type="project" value="TreeGrafter"/>
</dbReference>
<evidence type="ECO:0000313" key="2">
    <source>
        <dbReference type="EMBL" id="CAE0751485.1"/>
    </source>
</evidence>
<dbReference type="SUPFAM" id="SSF51735">
    <property type="entry name" value="NAD(P)-binding Rossmann-fold domains"/>
    <property type="match status" value="1"/>
</dbReference>
<dbReference type="EMBL" id="HBIZ01007093">
    <property type="protein sequence ID" value="CAE0751485.1"/>
    <property type="molecule type" value="Transcribed_RNA"/>
</dbReference>
<dbReference type="GO" id="GO:0000166">
    <property type="term" value="F:nucleotide binding"/>
    <property type="evidence" value="ECO:0007669"/>
    <property type="project" value="InterPro"/>
</dbReference>
<dbReference type="PANTHER" id="PTHR42840:SF6">
    <property type="entry name" value="BINDING ROSSMANN FOLD OXIDOREDUCTASE, PUTATIVE (AFU_ORTHOLOGUE AFUA_3G11930)-RELATED"/>
    <property type="match status" value="1"/>
</dbReference>